<evidence type="ECO:0000313" key="3">
    <source>
        <dbReference type="EMBL" id="KAA0024770.1"/>
    </source>
</evidence>
<dbReference type="GO" id="GO:0019087">
    <property type="term" value="P:symbiont-mediated transformation of host cell"/>
    <property type="evidence" value="ECO:0007669"/>
    <property type="project" value="InterPro"/>
</dbReference>
<sequence length="96" mass="9823">MSSELHQTPTRASAYGPETFLAAICSLVLQGLATMDLVPIGLGAFILPLVVGLVLVAIAGRSRRIGAGLLVSLITLPFAVIGVLISGGLFTLIHGN</sequence>
<evidence type="ECO:0000313" key="4">
    <source>
        <dbReference type="Proteomes" id="UP000322244"/>
    </source>
</evidence>
<protein>
    <recommendedName>
        <fullName evidence="2">Peptidase S29 domain-containing protein</fullName>
    </recommendedName>
</protein>
<keyword evidence="1" id="KW-0472">Membrane</keyword>
<proteinExistence type="predicted"/>
<evidence type="ECO:0000256" key="1">
    <source>
        <dbReference type="SAM" id="Phobius"/>
    </source>
</evidence>
<evidence type="ECO:0000259" key="2">
    <source>
        <dbReference type="PROSITE" id="PS51822"/>
    </source>
</evidence>
<feature type="domain" description="Peptidase S29" evidence="2">
    <location>
        <begin position="38"/>
        <end position="96"/>
    </location>
</feature>
<accession>A0A5A7SF72</accession>
<dbReference type="EMBL" id="VLNY01000001">
    <property type="protein sequence ID" value="KAA0024770.1"/>
    <property type="molecule type" value="Genomic_DNA"/>
</dbReference>
<gene>
    <name evidence="3" type="ORF">FOY51_02210</name>
</gene>
<comment type="caution">
    <text evidence="3">The sequence shown here is derived from an EMBL/GenBank/DDBJ whole genome shotgun (WGS) entry which is preliminary data.</text>
</comment>
<keyword evidence="1" id="KW-1133">Transmembrane helix</keyword>
<feature type="transmembrane region" description="Helical" evidence="1">
    <location>
        <begin position="38"/>
        <end position="58"/>
    </location>
</feature>
<feature type="transmembrane region" description="Helical" evidence="1">
    <location>
        <begin position="70"/>
        <end position="93"/>
    </location>
</feature>
<name>A0A5A7SF72_9NOCA</name>
<dbReference type="AlphaFoldDB" id="A0A5A7SF72"/>
<organism evidence="3 4">
    <name type="scientific">Antrihabitans cavernicola</name>
    <dbReference type="NCBI Taxonomy" id="2495913"/>
    <lineage>
        <taxon>Bacteria</taxon>
        <taxon>Bacillati</taxon>
        <taxon>Actinomycetota</taxon>
        <taxon>Actinomycetes</taxon>
        <taxon>Mycobacteriales</taxon>
        <taxon>Nocardiaceae</taxon>
        <taxon>Antrihabitans</taxon>
    </lineage>
</organism>
<feature type="transmembrane region" description="Helical" evidence="1">
    <location>
        <begin position="12"/>
        <end position="32"/>
    </location>
</feature>
<dbReference type="RefSeq" id="WP_149428545.1">
    <property type="nucleotide sequence ID" value="NZ_VLNY01000001.1"/>
</dbReference>
<dbReference type="PROSITE" id="PS51822">
    <property type="entry name" value="HV_PV_NS3_PRO"/>
    <property type="match status" value="1"/>
</dbReference>
<dbReference type="GO" id="GO:0008236">
    <property type="term" value="F:serine-type peptidase activity"/>
    <property type="evidence" value="ECO:0007669"/>
    <property type="project" value="InterPro"/>
</dbReference>
<dbReference type="GO" id="GO:0006508">
    <property type="term" value="P:proteolysis"/>
    <property type="evidence" value="ECO:0007669"/>
    <property type="project" value="InterPro"/>
</dbReference>
<reference evidence="3 4" key="1">
    <citation type="submission" date="2019-07" db="EMBL/GenBank/DDBJ databases">
        <title>Rhodococcus cavernicolus sp. nov., isolated from a cave.</title>
        <authorList>
            <person name="Lee S.D."/>
        </authorList>
    </citation>
    <scope>NUCLEOTIDE SEQUENCE [LARGE SCALE GENOMIC DNA]</scope>
    <source>
        <strain evidence="3 4">C1-24</strain>
    </source>
</reference>
<keyword evidence="4" id="KW-1185">Reference proteome</keyword>
<dbReference type="InterPro" id="IPR004109">
    <property type="entry name" value="HepC_NS3_protease"/>
</dbReference>
<dbReference type="Proteomes" id="UP000322244">
    <property type="component" value="Unassembled WGS sequence"/>
</dbReference>
<keyword evidence="1" id="KW-0812">Transmembrane</keyword>